<dbReference type="EMBL" id="AP027151">
    <property type="protein sequence ID" value="BDV42982.1"/>
    <property type="molecule type" value="Genomic_DNA"/>
</dbReference>
<reference evidence="5 6" key="1">
    <citation type="submission" date="2022-12" db="EMBL/GenBank/DDBJ databases">
        <title>Polyphasic characterization of Geotalea uranireducens NIT-SL11 newly isolated from a complex of sewage sludge and microbially reduced graphene oxide.</title>
        <authorList>
            <person name="Xie L."/>
            <person name="Yoshida N."/>
            <person name="Meng L."/>
        </authorList>
    </citation>
    <scope>NUCLEOTIDE SEQUENCE [LARGE SCALE GENOMIC DNA]</scope>
    <source>
        <strain evidence="5 6">NIT-SL11</strain>
    </source>
</reference>
<evidence type="ECO:0000256" key="1">
    <source>
        <dbReference type="ARBA" id="ARBA00005820"/>
    </source>
</evidence>
<dbReference type="Pfam" id="PF03704">
    <property type="entry name" value="BTAD"/>
    <property type="match status" value="1"/>
</dbReference>
<dbReference type="Gene3D" id="1.10.10.10">
    <property type="entry name" value="Winged helix-like DNA-binding domain superfamily/Winged helix DNA-binding domain"/>
    <property type="match status" value="1"/>
</dbReference>
<evidence type="ECO:0000313" key="5">
    <source>
        <dbReference type="EMBL" id="BDV42982.1"/>
    </source>
</evidence>
<accession>A0ABM8EKM5</accession>
<keyword evidence="2" id="KW-0238">DNA-binding</keyword>
<evidence type="ECO:0000259" key="3">
    <source>
        <dbReference type="SMART" id="SM00862"/>
    </source>
</evidence>
<keyword evidence="6" id="KW-1185">Reference proteome</keyword>
<evidence type="ECO:0000256" key="2">
    <source>
        <dbReference type="ARBA" id="ARBA00023125"/>
    </source>
</evidence>
<gene>
    <name evidence="5" type="ORF">GURASL_19050</name>
</gene>
<feature type="domain" description="Bacterial transcriptional activator" evidence="4">
    <location>
        <begin position="934"/>
        <end position="1075"/>
    </location>
</feature>
<dbReference type="SMART" id="SM00862">
    <property type="entry name" value="Trans_reg_C"/>
    <property type="match status" value="1"/>
</dbReference>
<feature type="domain" description="OmpR/PhoB-type" evidence="3">
    <location>
        <begin position="858"/>
        <end position="927"/>
    </location>
</feature>
<dbReference type="Gene3D" id="1.25.40.10">
    <property type="entry name" value="Tetratricopeptide repeat domain"/>
    <property type="match status" value="2"/>
</dbReference>
<proteinExistence type="inferred from homology"/>
<evidence type="ECO:0000313" key="6">
    <source>
        <dbReference type="Proteomes" id="UP001317705"/>
    </source>
</evidence>
<dbReference type="PANTHER" id="PTHR35807">
    <property type="entry name" value="TRANSCRIPTIONAL REGULATOR REDD-RELATED"/>
    <property type="match status" value="1"/>
</dbReference>
<dbReference type="RefSeq" id="WP_282003741.1">
    <property type="nucleotide sequence ID" value="NZ_AP027151.1"/>
</dbReference>
<dbReference type="Proteomes" id="UP001317705">
    <property type="component" value="Chromosome"/>
</dbReference>
<dbReference type="InterPro" id="IPR001867">
    <property type="entry name" value="OmpR/PhoB-type_DNA-bd"/>
</dbReference>
<organism evidence="5 6">
    <name type="scientific">Geotalea uraniireducens</name>
    <dbReference type="NCBI Taxonomy" id="351604"/>
    <lineage>
        <taxon>Bacteria</taxon>
        <taxon>Pseudomonadati</taxon>
        <taxon>Thermodesulfobacteriota</taxon>
        <taxon>Desulfuromonadia</taxon>
        <taxon>Geobacterales</taxon>
        <taxon>Geobacteraceae</taxon>
        <taxon>Geotalea</taxon>
    </lineage>
</organism>
<dbReference type="SMART" id="SM01043">
    <property type="entry name" value="BTAD"/>
    <property type="match status" value="1"/>
</dbReference>
<name>A0ABM8EKM5_9BACT</name>
<sequence>MTAQSTVSAKIARPTHSKPVQRQRLFDLLDQAAAKPVTWIAAPGGSGKSTLVASYLSARTLPSLWYQCDAGDADLATFFYYMGLAAKQAAPRHKKSLPLLTPEYFAGIATFTRRYFESLYGRLVPRAVTEATPGDFVIVLDNYQEVPLHAPFHEMIGTGVNCVTAGIRLIILSRTTPPPTLARCQAGERIAMLDYDDLRFTLDEARQLISDRLPALGQERVAQMHELTRGWAAGITLTLERRALGAGGTVPATDLDYDRVFDYFATEVFVRLEEKIRDFLLQTALLPILNASLAERLTGITDAGEILVTLNRHRLFTDRLAGSGENFQYHPLFRKFLVNRLKTVVPPAELAVLRQRVAHLLEQGGQREEAAQLYGEAGNHDDLARLVVRHGRELLAQGRCRVLADWLGRLPEAAIEANPWLLYWHGLCAFPVDPARTRNRLESALALFRRQRDISGIYLAWAGIVDSYAFGNEWKPLDACLADFDELQREHAAYPSAEIELIASSRMLLALTLRKPDQPRRVEEWLQRVTALLKEKPSLDIQLETIFSMSVYYLWKGDYERNAVLLERAAAEVRHRQPSPFTVIRIKLMKGIHCWVTADYPEALQTLSEGLEISARHGVHVYDSLLWGFKAAAELAPGRRASAAVSLDRQMTALTGNENLLGRFFYHVNSAWYGLITDKPALAATHLETVAAITEQMGTIYYRALWHIGMAQVAFALGDREEARRLAEAAHRIGLAMKSQVIEWYSLLILGWYQLQGGEETAGLLALHRGLSLGRRHGFVHLEFYQPAVVRELCARALAEEIEPEYVKRLIGTLALAPPLESGGTAPARLEAWPYPIKIYTLGRFEILRNDTPLPYAGKEQKKPLELLKALIALGGRNVPRERLTDLLWPDADGDLANKSFETTIGRLRKLLGDDGHLICRSRQLSLNPGTCWVDSLALWQLVEAIRTTPADRAATLCKKAYGLYQGQFLPADTGLDWSAARRETLRNGLLRISLQAGRHHEAAGEWEQAADYYLKGIETDSLAEEFHRRLMICQRQLGNHSDAVKSYQRCRSLLRTELGIDPSPETTAVYSAIVHPA</sequence>
<protein>
    <recommendedName>
        <fullName evidence="7">Bacterial transcriptional activator domain-containing protein</fullName>
    </recommendedName>
</protein>
<dbReference type="InterPro" id="IPR036388">
    <property type="entry name" value="WH-like_DNA-bd_sf"/>
</dbReference>
<comment type="similarity">
    <text evidence="1">Belongs to the AfsR/DnrI/RedD regulatory family.</text>
</comment>
<dbReference type="InterPro" id="IPR005158">
    <property type="entry name" value="BTAD"/>
</dbReference>
<evidence type="ECO:0008006" key="7">
    <source>
        <dbReference type="Google" id="ProtNLM"/>
    </source>
</evidence>
<dbReference type="SUPFAM" id="SSF48452">
    <property type="entry name" value="TPR-like"/>
    <property type="match status" value="2"/>
</dbReference>
<dbReference type="SUPFAM" id="SSF46894">
    <property type="entry name" value="C-terminal effector domain of the bipartite response regulators"/>
    <property type="match status" value="1"/>
</dbReference>
<evidence type="ECO:0000259" key="4">
    <source>
        <dbReference type="SMART" id="SM01043"/>
    </source>
</evidence>
<dbReference type="InterPro" id="IPR051677">
    <property type="entry name" value="AfsR-DnrI-RedD_regulator"/>
</dbReference>
<dbReference type="InterPro" id="IPR059106">
    <property type="entry name" value="WHD_MalT"/>
</dbReference>
<dbReference type="InterPro" id="IPR016032">
    <property type="entry name" value="Sig_transdc_resp-reg_C-effctor"/>
</dbReference>
<dbReference type="Pfam" id="PF25873">
    <property type="entry name" value="WHD_MalT"/>
    <property type="match status" value="1"/>
</dbReference>
<dbReference type="InterPro" id="IPR011990">
    <property type="entry name" value="TPR-like_helical_dom_sf"/>
</dbReference>